<evidence type="ECO:0000313" key="4">
    <source>
        <dbReference type="Proteomes" id="UP000315750"/>
    </source>
</evidence>
<dbReference type="PANTHER" id="PTHR30093:SF2">
    <property type="entry name" value="TYPE II SECRETION SYSTEM PROTEIN H"/>
    <property type="match status" value="1"/>
</dbReference>
<dbReference type="InterPro" id="IPR011453">
    <property type="entry name" value="DUF1559"/>
</dbReference>
<sequence length="372" mass="40297">MRLQHVTRRPATSGFTLVELLVVIAIIGMLVGLLVPAVQAARARARQNTCLNNIKQISLGVMNYESSKSRYPGYVEPMKAAGGSAGVQYLRWEPGNSGQENASSGFVPVTSGSNPRQQSLVAWSAHILPEIDQQAVYDVMVDGTIGDQQRLISPIDIFLCPDDTDVISVEGAAGLTYSANTGGWDWDGTNFNGVGNSNQGDSKDNGLFHNQVYSNIKMRMSGLRDGASNTLMLSENLNKTFRMTWFGVPAGELGEQQLGMVWVATTQPTYDCSNYYSQKAFNDDGGTVNWPIDSPCYARPFSGHPRGVWNASFADGHGQAIAADIDYTVYQRLLTTHGAKAIDPGVGANESPTDEIVLLRQLPMLSSEDYGN</sequence>
<reference evidence="3 4" key="1">
    <citation type="submission" date="2019-02" db="EMBL/GenBank/DDBJ databases">
        <title>Deep-cultivation of Planctomycetes and their phenomic and genomic characterization uncovers novel biology.</title>
        <authorList>
            <person name="Wiegand S."/>
            <person name="Jogler M."/>
            <person name="Boedeker C."/>
            <person name="Pinto D."/>
            <person name="Vollmers J."/>
            <person name="Rivas-Marin E."/>
            <person name="Kohn T."/>
            <person name="Peeters S.H."/>
            <person name="Heuer A."/>
            <person name="Rast P."/>
            <person name="Oberbeckmann S."/>
            <person name="Bunk B."/>
            <person name="Jeske O."/>
            <person name="Meyerdierks A."/>
            <person name="Storesund J.E."/>
            <person name="Kallscheuer N."/>
            <person name="Luecker S."/>
            <person name="Lage O.M."/>
            <person name="Pohl T."/>
            <person name="Merkel B.J."/>
            <person name="Hornburger P."/>
            <person name="Mueller R.-W."/>
            <person name="Bruemmer F."/>
            <person name="Labrenz M."/>
            <person name="Spormann A.M."/>
            <person name="Op den Camp H."/>
            <person name="Overmann J."/>
            <person name="Amann R."/>
            <person name="Jetten M.S.M."/>
            <person name="Mascher T."/>
            <person name="Medema M.H."/>
            <person name="Devos D.P."/>
            <person name="Kaster A.-K."/>
            <person name="Ovreas L."/>
            <person name="Rohde M."/>
            <person name="Galperin M.Y."/>
            <person name="Jogler C."/>
        </authorList>
    </citation>
    <scope>NUCLEOTIDE SEQUENCE [LARGE SCALE GENOMIC DNA]</scope>
    <source>
        <strain evidence="3 4">Pan181</strain>
    </source>
</reference>
<dbReference type="InterPro" id="IPR012902">
    <property type="entry name" value="N_methyl_site"/>
</dbReference>
<evidence type="ECO:0000256" key="1">
    <source>
        <dbReference type="SAM" id="Phobius"/>
    </source>
</evidence>
<name>A0A518AWI9_9BACT</name>
<dbReference type="Gene3D" id="3.30.700.10">
    <property type="entry name" value="Glycoprotein, Type 4 Pilin"/>
    <property type="match status" value="1"/>
</dbReference>
<organism evidence="3 4">
    <name type="scientific">Aeoliella mucimassa</name>
    <dbReference type="NCBI Taxonomy" id="2527972"/>
    <lineage>
        <taxon>Bacteria</taxon>
        <taxon>Pseudomonadati</taxon>
        <taxon>Planctomycetota</taxon>
        <taxon>Planctomycetia</taxon>
        <taxon>Pirellulales</taxon>
        <taxon>Lacipirellulaceae</taxon>
        <taxon>Aeoliella</taxon>
    </lineage>
</organism>
<keyword evidence="1" id="KW-1133">Transmembrane helix</keyword>
<evidence type="ECO:0000259" key="2">
    <source>
        <dbReference type="Pfam" id="PF07596"/>
    </source>
</evidence>
<protein>
    <submittedName>
        <fullName evidence="3">Type II secretion system protein G</fullName>
    </submittedName>
</protein>
<dbReference type="Pfam" id="PF07963">
    <property type="entry name" value="N_methyl"/>
    <property type="match status" value="1"/>
</dbReference>
<dbReference type="PROSITE" id="PS00409">
    <property type="entry name" value="PROKAR_NTER_METHYL"/>
    <property type="match status" value="1"/>
</dbReference>
<proteinExistence type="predicted"/>
<gene>
    <name evidence="3" type="primary">xcpT_24</name>
    <name evidence="3" type="ORF">Pan181_53240</name>
</gene>
<feature type="domain" description="DUF1559" evidence="2">
    <location>
        <begin position="39"/>
        <end position="326"/>
    </location>
</feature>
<dbReference type="PANTHER" id="PTHR30093">
    <property type="entry name" value="GENERAL SECRETION PATHWAY PROTEIN G"/>
    <property type="match status" value="1"/>
</dbReference>
<dbReference type="RefSeq" id="WP_197529316.1">
    <property type="nucleotide sequence ID" value="NZ_CP036278.1"/>
</dbReference>
<dbReference type="KEGG" id="amuc:Pan181_53240"/>
<dbReference type="NCBIfam" id="TIGR02532">
    <property type="entry name" value="IV_pilin_GFxxxE"/>
    <property type="match status" value="1"/>
</dbReference>
<dbReference type="AlphaFoldDB" id="A0A518AWI9"/>
<keyword evidence="1" id="KW-0812">Transmembrane</keyword>
<dbReference type="Proteomes" id="UP000315750">
    <property type="component" value="Chromosome"/>
</dbReference>
<dbReference type="InterPro" id="IPR045584">
    <property type="entry name" value="Pilin-like"/>
</dbReference>
<accession>A0A518AWI9</accession>
<dbReference type="SUPFAM" id="SSF54523">
    <property type="entry name" value="Pili subunits"/>
    <property type="match status" value="1"/>
</dbReference>
<feature type="transmembrane region" description="Helical" evidence="1">
    <location>
        <begin position="20"/>
        <end position="38"/>
    </location>
</feature>
<dbReference type="Pfam" id="PF07596">
    <property type="entry name" value="SBP_bac_10"/>
    <property type="match status" value="1"/>
</dbReference>
<evidence type="ECO:0000313" key="3">
    <source>
        <dbReference type="EMBL" id="QDU59083.1"/>
    </source>
</evidence>
<keyword evidence="4" id="KW-1185">Reference proteome</keyword>
<keyword evidence="1" id="KW-0472">Membrane</keyword>
<dbReference type="EMBL" id="CP036278">
    <property type="protein sequence ID" value="QDU59083.1"/>
    <property type="molecule type" value="Genomic_DNA"/>
</dbReference>